<reference evidence="3 4" key="1">
    <citation type="submission" date="2018-12" db="EMBL/GenBank/DDBJ databases">
        <title>Dyella dinghuensis sp. nov. DHOA06 and Dyella choica sp. nov. 4M-K27, isolated from forest soil.</title>
        <authorList>
            <person name="Qiu L.-H."/>
            <person name="Gao Z.-H."/>
        </authorList>
    </citation>
    <scope>NUCLEOTIDE SEQUENCE [LARGE SCALE GENOMIC DNA]</scope>
    <source>
        <strain evidence="3 4">DHOA06</strain>
    </source>
</reference>
<sequence length="82" mass="8909">MHTLSLSQAVHTADCHGPWTLVDAERVKGRKVTSLPSIRKNLENAGARWGDIEVVQDGNLITSRRPDDIAASSRTLTDALST</sequence>
<comment type="similarity">
    <text evidence="1">Belongs to the peptidase C56 family.</text>
</comment>
<dbReference type="InterPro" id="IPR029062">
    <property type="entry name" value="Class_I_gatase-like"/>
</dbReference>
<keyword evidence="4" id="KW-1185">Reference proteome</keyword>
<dbReference type="PANTHER" id="PTHR42733">
    <property type="entry name" value="DJ-1 PROTEIN"/>
    <property type="match status" value="1"/>
</dbReference>
<name>A0A432LQY1_9GAMM</name>
<protein>
    <recommendedName>
        <fullName evidence="2">DJ-1/PfpI domain-containing protein</fullName>
    </recommendedName>
</protein>
<evidence type="ECO:0000256" key="1">
    <source>
        <dbReference type="ARBA" id="ARBA00008542"/>
    </source>
</evidence>
<dbReference type="InterPro" id="IPR006286">
    <property type="entry name" value="C56_PfpI-like"/>
</dbReference>
<gene>
    <name evidence="3" type="ORF">EKH79_15830</name>
</gene>
<dbReference type="Gene3D" id="3.40.50.880">
    <property type="match status" value="1"/>
</dbReference>
<dbReference type="OrthoDB" id="9792284at2"/>
<dbReference type="Pfam" id="PF01965">
    <property type="entry name" value="DJ-1_PfpI"/>
    <property type="match status" value="1"/>
</dbReference>
<accession>A0A432LQY1</accession>
<organism evidence="3 4">
    <name type="scientific">Dyella dinghuensis</name>
    <dbReference type="NCBI Taxonomy" id="1920169"/>
    <lineage>
        <taxon>Bacteria</taxon>
        <taxon>Pseudomonadati</taxon>
        <taxon>Pseudomonadota</taxon>
        <taxon>Gammaproteobacteria</taxon>
        <taxon>Lysobacterales</taxon>
        <taxon>Rhodanobacteraceae</taxon>
        <taxon>Dyella</taxon>
    </lineage>
</organism>
<dbReference type="Proteomes" id="UP000267077">
    <property type="component" value="Unassembled WGS sequence"/>
</dbReference>
<dbReference type="EMBL" id="RYZR01000007">
    <property type="protein sequence ID" value="RUL62616.1"/>
    <property type="molecule type" value="Genomic_DNA"/>
</dbReference>
<feature type="domain" description="DJ-1/PfpI" evidence="2">
    <location>
        <begin position="13"/>
        <end position="73"/>
    </location>
</feature>
<evidence type="ECO:0000313" key="4">
    <source>
        <dbReference type="Proteomes" id="UP000267077"/>
    </source>
</evidence>
<comment type="caution">
    <text evidence="3">The sequence shown here is derived from an EMBL/GenBank/DDBJ whole genome shotgun (WGS) entry which is preliminary data.</text>
</comment>
<dbReference type="PANTHER" id="PTHR42733:SF12">
    <property type="entry name" value="PROTEINASE"/>
    <property type="match status" value="1"/>
</dbReference>
<dbReference type="SUPFAM" id="SSF52317">
    <property type="entry name" value="Class I glutamine amidotransferase-like"/>
    <property type="match status" value="1"/>
</dbReference>
<proteinExistence type="inferred from homology"/>
<evidence type="ECO:0000259" key="2">
    <source>
        <dbReference type="Pfam" id="PF01965"/>
    </source>
</evidence>
<evidence type="ECO:0000313" key="3">
    <source>
        <dbReference type="EMBL" id="RUL62616.1"/>
    </source>
</evidence>
<dbReference type="AlphaFoldDB" id="A0A432LQY1"/>
<dbReference type="InterPro" id="IPR002818">
    <property type="entry name" value="DJ-1/PfpI"/>
</dbReference>